<feature type="region of interest" description="Disordered" evidence="1">
    <location>
        <begin position="1"/>
        <end position="80"/>
    </location>
</feature>
<reference evidence="2 3" key="1">
    <citation type="submission" date="2016-02" db="EMBL/GenBank/DDBJ databases">
        <title>Genome analysis of coral dinoflagellate symbionts highlights evolutionary adaptations to a symbiotic lifestyle.</title>
        <authorList>
            <person name="Aranda M."/>
            <person name="Li Y."/>
            <person name="Liew Y.J."/>
            <person name="Baumgarten S."/>
            <person name="Simakov O."/>
            <person name="Wilson M."/>
            <person name="Piel J."/>
            <person name="Ashoor H."/>
            <person name="Bougouffa S."/>
            <person name="Bajic V.B."/>
            <person name="Ryu T."/>
            <person name="Ravasi T."/>
            <person name="Bayer T."/>
            <person name="Micklem G."/>
            <person name="Kim H."/>
            <person name="Bhak J."/>
            <person name="Lajeunesse T.C."/>
            <person name="Voolstra C.R."/>
        </authorList>
    </citation>
    <scope>NUCLEOTIDE SEQUENCE [LARGE SCALE GENOMIC DNA]</scope>
    <source>
        <strain evidence="2 3">CCMP2467</strain>
    </source>
</reference>
<dbReference type="EMBL" id="LSRX01004352">
    <property type="protein sequence ID" value="OLP74036.1"/>
    <property type="molecule type" value="Genomic_DNA"/>
</dbReference>
<evidence type="ECO:0000313" key="2">
    <source>
        <dbReference type="EMBL" id="OLP74036.1"/>
    </source>
</evidence>
<feature type="compositionally biased region" description="Basic and acidic residues" evidence="1">
    <location>
        <begin position="41"/>
        <end position="59"/>
    </location>
</feature>
<name>A0A1Q9BTN4_SYMMI</name>
<organism evidence="2 3">
    <name type="scientific">Symbiodinium microadriaticum</name>
    <name type="common">Dinoflagellate</name>
    <name type="synonym">Zooxanthella microadriatica</name>
    <dbReference type="NCBI Taxonomy" id="2951"/>
    <lineage>
        <taxon>Eukaryota</taxon>
        <taxon>Sar</taxon>
        <taxon>Alveolata</taxon>
        <taxon>Dinophyceae</taxon>
        <taxon>Suessiales</taxon>
        <taxon>Symbiodiniaceae</taxon>
        <taxon>Symbiodinium</taxon>
    </lineage>
</organism>
<dbReference type="Proteomes" id="UP000186817">
    <property type="component" value="Unassembled WGS sequence"/>
</dbReference>
<evidence type="ECO:0000256" key="1">
    <source>
        <dbReference type="SAM" id="MobiDB-lite"/>
    </source>
</evidence>
<accession>A0A1Q9BTN4</accession>
<proteinExistence type="predicted"/>
<comment type="caution">
    <text evidence="2">The sequence shown here is derived from an EMBL/GenBank/DDBJ whole genome shotgun (WGS) entry which is preliminary data.</text>
</comment>
<evidence type="ECO:0000313" key="3">
    <source>
        <dbReference type="Proteomes" id="UP000186817"/>
    </source>
</evidence>
<keyword evidence="3" id="KW-1185">Reference proteome</keyword>
<protein>
    <submittedName>
        <fullName evidence="2">Uncharacterized protein</fullName>
    </submittedName>
</protein>
<dbReference type="OrthoDB" id="411008at2759"/>
<gene>
    <name evidence="2" type="ORF">AK812_SmicGene46543</name>
</gene>
<sequence>MPSQSAVVPPIPWLQETAGEDEDVQSLRESLQASSEKHKKMIDEEACPEKSKPKAEQADGVKSSPGELEFGNGKAVGTHV</sequence>
<dbReference type="AlphaFoldDB" id="A0A1Q9BTN4"/>
<feature type="non-terminal residue" evidence="2">
    <location>
        <position position="80"/>
    </location>
</feature>